<keyword evidence="2" id="KW-1185">Reference proteome</keyword>
<dbReference type="RefSeq" id="WP_213008780.1">
    <property type="nucleotide sequence ID" value="NZ_BOQN01000061.1"/>
</dbReference>
<dbReference type="InterPro" id="IPR009467">
    <property type="entry name" value="Glycolipid-bd_prot_put"/>
</dbReference>
<proteinExistence type="predicted"/>
<evidence type="ECO:0000313" key="1">
    <source>
        <dbReference type="EMBL" id="GIM92945.1"/>
    </source>
</evidence>
<accession>A0A919W5H1</accession>
<comment type="caution">
    <text evidence="1">The sequence shown here is derived from an EMBL/GenBank/DDBJ whole genome shotgun (WGS) entry which is preliminary data.</text>
</comment>
<gene>
    <name evidence="1" type="ORF">Ato02nite_047380</name>
</gene>
<protein>
    <submittedName>
        <fullName evidence="1">Transcriptional regulator</fullName>
    </submittedName>
</protein>
<dbReference type="EMBL" id="BOQN01000061">
    <property type="protein sequence ID" value="GIM92945.1"/>
    <property type="molecule type" value="Genomic_DNA"/>
</dbReference>
<dbReference type="AlphaFoldDB" id="A0A919W5H1"/>
<reference evidence="1 2" key="1">
    <citation type="submission" date="2021-03" db="EMBL/GenBank/DDBJ databases">
        <title>Whole genome shotgun sequence of Actinoplanes toevensis NBRC 105298.</title>
        <authorList>
            <person name="Komaki H."/>
            <person name="Tamura T."/>
        </authorList>
    </citation>
    <scope>NUCLEOTIDE SEQUENCE [LARGE SCALE GENOMIC DNA]</scope>
    <source>
        <strain evidence="1 2">NBRC 105298</strain>
    </source>
</reference>
<dbReference type="Pfam" id="PF06475">
    <property type="entry name" value="Glycolipid_bind"/>
    <property type="match status" value="1"/>
</dbReference>
<dbReference type="Proteomes" id="UP000677082">
    <property type="component" value="Unassembled WGS sequence"/>
</dbReference>
<sequence>MPLPDSLFWERKDATGVEHALVDARNGLYARGTILAVKPIAYTCRYELRTEPGWASAHLDVTTEGAGWSRNVRLELAAGRWRAVTAEQGNLDTVLSASGHARAGLPGLEDPDRLFGAFDVDLGGSPLTNTLPIRRLGLLKAEPNVSHRISAALVLVPSLEVVQADQIYTPLSENGENGEDKSGGRGNRIRYASETFSADLTVDDDGFVVDYPGLAQQITS</sequence>
<dbReference type="SUPFAM" id="SSF159275">
    <property type="entry name" value="PA1994-like"/>
    <property type="match status" value="1"/>
</dbReference>
<name>A0A919W5H1_9ACTN</name>
<evidence type="ECO:0000313" key="2">
    <source>
        <dbReference type="Proteomes" id="UP000677082"/>
    </source>
</evidence>
<organism evidence="1 2">
    <name type="scientific">Paractinoplanes toevensis</name>
    <dbReference type="NCBI Taxonomy" id="571911"/>
    <lineage>
        <taxon>Bacteria</taxon>
        <taxon>Bacillati</taxon>
        <taxon>Actinomycetota</taxon>
        <taxon>Actinomycetes</taxon>
        <taxon>Micromonosporales</taxon>
        <taxon>Micromonosporaceae</taxon>
        <taxon>Paractinoplanes</taxon>
    </lineage>
</organism>